<feature type="compositionally biased region" description="Polar residues" evidence="1">
    <location>
        <begin position="72"/>
        <end position="82"/>
    </location>
</feature>
<organism evidence="2 3">
    <name type="scientific">Ramalina farinacea</name>
    <dbReference type="NCBI Taxonomy" id="258253"/>
    <lineage>
        <taxon>Eukaryota</taxon>
        <taxon>Fungi</taxon>
        <taxon>Dikarya</taxon>
        <taxon>Ascomycota</taxon>
        <taxon>Pezizomycotina</taxon>
        <taxon>Lecanoromycetes</taxon>
        <taxon>OSLEUM clade</taxon>
        <taxon>Lecanoromycetidae</taxon>
        <taxon>Lecanorales</taxon>
        <taxon>Lecanorineae</taxon>
        <taxon>Ramalinaceae</taxon>
        <taxon>Ramalina</taxon>
    </lineage>
</organism>
<gene>
    <name evidence="2" type="ORF">OHK93_004919</name>
</gene>
<comment type="caution">
    <text evidence="2">The sequence shown here is derived from an EMBL/GenBank/DDBJ whole genome shotgun (WGS) entry which is preliminary data.</text>
</comment>
<reference evidence="2" key="1">
    <citation type="journal article" date="2023" name="Genome Biol. Evol.">
        <title>First Whole Genome Sequence and Flow Cytometry Genome Size Data for the Lichen-Forming Fungus Ramalina farinacea (Ascomycota).</title>
        <authorList>
            <person name="Llewellyn T."/>
            <person name="Mian S."/>
            <person name="Hill R."/>
            <person name="Leitch I.J."/>
            <person name="Gaya E."/>
        </authorList>
    </citation>
    <scope>NUCLEOTIDE SEQUENCE</scope>
    <source>
        <strain evidence="2">LIQ254RAFAR</strain>
    </source>
</reference>
<name>A0AA43QVL8_9LECA</name>
<feature type="compositionally biased region" description="Acidic residues" evidence="1">
    <location>
        <begin position="46"/>
        <end position="63"/>
    </location>
</feature>
<feature type="compositionally biased region" description="Polar residues" evidence="1">
    <location>
        <begin position="91"/>
        <end position="109"/>
    </location>
</feature>
<evidence type="ECO:0000313" key="3">
    <source>
        <dbReference type="Proteomes" id="UP001161017"/>
    </source>
</evidence>
<evidence type="ECO:0000256" key="1">
    <source>
        <dbReference type="SAM" id="MobiDB-lite"/>
    </source>
</evidence>
<accession>A0AA43QVL8</accession>
<protein>
    <submittedName>
        <fullName evidence="2">Uncharacterized protein</fullName>
    </submittedName>
</protein>
<feature type="compositionally biased region" description="Polar residues" evidence="1">
    <location>
        <begin position="225"/>
        <end position="234"/>
    </location>
</feature>
<dbReference type="EMBL" id="JAPUFD010000023">
    <property type="protein sequence ID" value="MDI1493132.1"/>
    <property type="molecule type" value="Genomic_DNA"/>
</dbReference>
<feature type="region of interest" description="Disordered" evidence="1">
    <location>
        <begin position="1"/>
        <end position="121"/>
    </location>
</feature>
<keyword evidence="3" id="KW-1185">Reference proteome</keyword>
<proteinExistence type="predicted"/>
<feature type="compositionally biased region" description="Polar residues" evidence="1">
    <location>
        <begin position="17"/>
        <end position="31"/>
    </location>
</feature>
<dbReference type="AlphaFoldDB" id="A0AA43QVL8"/>
<dbReference type="Proteomes" id="UP001161017">
    <property type="component" value="Unassembled WGS sequence"/>
</dbReference>
<evidence type="ECO:0000313" key="2">
    <source>
        <dbReference type="EMBL" id="MDI1493132.1"/>
    </source>
</evidence>
<feature type="region of interest" description="Disordered" evidence="1">
    <location>
        <begin position="207"/>
        <end position="234"/>
    </location>
</feature>
<sequence length="234" mass="25695">MTSPTYISKMEEATACMQKTMNDETSTTALSDPSPFSPKLAGMSVDPDDLSSSDCESSGDDSTQDTSRSSSPNTSTHATYGSESVKDDGQQESSKCFTRSPSPSESQDAGPTKYEGHGLRRNGYDFTATFDLIREATRQRKAKVSKSEEIDGQASVMNASRESLSEYYGWRPARPRRAMPLSNFFQKDLGREMIAASDCSEYESDNEVEDECEGNGDAYFRRGRASSTRGKSSR</sequence>